<dbReference type="Proteomes" id="UP000190206">
    <property type="component" value="Unassembled WGS sequence"/>
</dbReference>
<organism evidence="11 13">
    <name type="scientific">Clostridium tepidum</name>
    <dbReference type="NCBI Taxonomy" id="1962263"/>
    <lineage>
        <taxon>Bacteria</taxon>
        <taxon>Bacillati</taxon>
        <taxon>Bacillota</taxon>
        <taxon>Clostridia</taxon>
        <taxon>Eubacteriales</taxon>
        <taxon>Clostridiaceae</taxon>
        <taxon>Clostridium</taxon>
    </lineage>
</organism>
<name>A0A1S9IGJ7_9CLOT</name>
<dbReference type="InterPro" id="IPR036138">
    <property type="entry name" value="PBP_dimer_sf"/>
</dbReference>
<dbReference type="InterPro" id="IPR002137">
    <property type="entry name" value="Beta-lactam_class-D_AS"/>
</dbReference>
<dbReference type="GO" id="GO:0071972">
    <property type="term" value="F:peptidoglycan L,D-transpeptidase activity"/>
    <property type="evidence" value="ECO:0007669"/>
    <property type="project" value="TreeGrafter"/>
</dbReference>
<evidence type="ECO:0000256" key="6">
    <source>
        <dbReference type="RuleBase" id="RU361140"/>
    </source>
</evidence>
<dbReference type="STRING" id="1962263.BS637_07700"/>
<feature type="transmembrane region" description="Helical" evidence="7">
    <location>
        <begin position="12"/>
        <end position="33"/>
    </location>
</feature>
<evidence type="ECO:0000256" key="7">
    <source>
        <dbReference type="SAM" id="Phobius"/>
    </source>
</evidence>
<keyword evidence="4 6" id="KW-0378">Hydrolase</keyword>
<evidence type="ECO:0000313" key="11">
    <source>
        <dbReference type="EMBL" id="OOO69368.1"/>
    </source>
</evidence>
<keyword evidence="7" id="KW-1133">Transmembrane helix</keyword>
<evidence type="ECO:0000256" key="3">
    <source>
        <dbReference type="ARBA" id="ARBA00022729"/>
    </source>
</evidence>
<feature type="domain" description="Penicillin binding protein A dimerisation" evidence="9">
    <location>
        <begin position="55"/>
        <end position="116"/>
    </location>
</feature>
<sequence length="476" mass="51516">MKDISNNIKKVLLVFLICFMGLIAYITYFEIVVGPKIVDSSYNRRLWVKRNEVLRGTIYDRNMQPLTKSQRVNSELQNREYTGGSMFAHVLGYVNVKYGLTGLEKKYDKELMSTDIQDDLATFFKNQGKLEQKVGHNLKTTLDCKIQKSAYDALGQNKGAVVVLNPKTGEVLGMVSKPSYDPNKLDDIWESINKDKNIPLINRATAGLYPPGSTFKIVTALSALENMSGVMNRTFQDNGSLDLGGGYTLSNYAGAAYGNLDLRGAFVHSSNVIFGSLGLELGNSRLKSTAEKFYFNKQVPTDGIAIESSRFPSLKSYEKGSIAQSGIGQSSILVTPMEMALVGATVANDGVMMKPYLVKEVLSSKGELIRTIPPESNGEIVSKNNARILKDFMKGVVEEGSGRNASVEGIQVAGKTGTADHRDSISGKAAAHSWFVGFAPYDNPQVAVAVIVENGGQGGIAAASIASQVISTALSK</sequence>
<accession>A0A1S9IGJ7</accession>
<evidence type="ECO:0000256" key="1">
    <source>
        <dbReference type="ARBA" id="ARBA00007898"/>
    </source>
</evidence>
<comment type="similarity">
    <text evidence="1 6">Belongs to the class-D beta-lactamase family.</text>
</comment>
<dbReference type="GO" id="GO:0046677">
    <property type="term" value="P:response to antibiotic"/>
    <property type="evidence" value="ECO:0007669"/>
    <property type="project" value="UniProtKB-UniRule"/>
</dbReference>
<reference evidence="10 12" key="1">
    <citation type="submission" date="2016-12" db="EMBL/GenBank/DDBJ databases">
        <title>Clostridium tepidum sp. nov., a close relative of Clostridium sporogenes and Clostridium botulinum Group I.</title>
        <authorList>
            <person name="Dobritsa A.P."/>
            <person name="Kutumbaka K."/>
            <person name="Werner K."/>
            <person name="Samadpour M."/>
        </authorList>
    </citation>
    <scope>NUCLEOTIDE SEQUENCE [LARGE SCALE GENOMIC DNA]</scope>
    <source>
        <strain evidence="10 12">PE</strain>
    </source>
</reference>
<dbReference type="Pfam" id="PF21922">
    <property type="entry name" value="PBP_dimer_2"/>
    <property type="match status" value="1"/>
</dbReference>
<protein>
    <recommendedName>
        <fullName evidence="2 6">Beta-lactamase</fullName>
        <ecNumber evidence="2 6">3.5.2.6</ecNumber>
    </recommendedName>
</protein>
<dbReference type="Gene3D" id="3.90.1310.10">
    <property type="entry name" value="Penicillin-binding protein 2a (Domain 2)"/>
    <property type="match status" value="1"/>
</dbReference>
<gene>
    <name evidence="10" type="ORF">BS637_07700</name>
    <name evidence="11" type="ORF">BS638_03610</name>
</gene>
<dbReference type="InterPro" id="IPR012338">
    <property type="entry name" value="Beta-lactam/transpept-like"/>
</dbReference>
<comment type="catalytic activity">
    <reaction evidence="6">
        <text>a beta-lactam + H2O = a substituted beta-amino acid</text>
        <dbReference type="Rhea" id="RHEA:20401"/>
        <dbReference type="ChEBI" id="CHEBI:15377"/>
        <dbReference type="ChEBI" id="CHEBI:35627"/>
        <dbReference type="ChEBI" id="CHEBI:140347"/>
        <dbReference type="EC" id="3.5.2.6"/>
    </reaction>
</comment>
<proteinExistence type="inferred from homology"/>
<dbReference type="InterPro" id="IPR001460">
    <property type="entry name" value="PCN-bd_Tpept"/>
</dbReference>
<dbReference type="GO" id="GO:0017001">
    <property type="term" value="P:antibiotic catabolic process"/>
    <property type="evidence" value="ECO:0007669"/>
    <property type="project" value="InterPro"/>
</dbReference>
<dbReference type="PROSITE" id="PS00337">
    <property type="entry name" value="BETA_LACTAMASE_D"/>
    <property type="match status" value="1"/>
</dbReference>
<keyword evidence="3" id="KW-0732">Signal</keyword>
<dbReference type="Pfam" id="PF00905">
    <property type="entry name" value="Transpeptidase"/>
    <property type="match status" value="1"/>
</dbReference>
<dbReference type="Gene3D" id="3.40.710.10">
    <property type="entry name" value="DD-peptidase/beta-lactamase superfamily"/>
    <property type="match status" value="1"/>
</dbReference>
<evidence type="ECO:0000313" key="10">
    <source>
        <dbReference type="EMBL" id="OOO62338.1"/>
    </source>
</evidence>
<evidence type="ECO:0000256" key="4">
    <source>
        <dbReference type="ARBA" id="ARBA00022801"/>
    </source>
</evidence>
<dbReference type="GO" id="GO:0008800">
    <property type="term" value="F:beta-lactamase activity"/>
    <property type="evidence" value="ECO:0007669"/>
    <property type="project" value="UniProtKB-UniRule"/>
</dbReference>
<dbReference type="RefSeq" id="WP_078024163.1">
    <property type="nucleotide sequence ID" value="NZ_JADPGM010000008.1"/>
</dbReference>
<dbReference type="Proteomes" id="UP000190256">
    <property type="component" value="Unassembled WGS sequence"/>
</dbReference>
<dbReference type="GO" id="GO:0071555">
    <property type="term" value="P:cell wall organization"/>
    <property type="evidence" value="ECO:0007669"/>
    <property type="project" value="TreeGrafter"/>
</dbReference>
<feature type="domain" description="Penicillin-binding protein transpeptidase" evidence="8">
    <location>
        <begin position="159"/>
        <end position="470"/>
    </location>
</feature>
<evidence type="ECO:0000313" key="12">
    <source>
        <dbReference type="Proteomes" id="UP000190206"/>
    </source>
</evidence>
<keyword evidence="5 6" id="KW-0046">Antibiotic resistance</keyword>
<dbReference type="SUPFAM" id="SSF56601">
    <property type="entry name" value="beta-lactamase/transpeptidase-like"/>
    <property type="match status" value="1"/>
</dbReference>
<evidence type="ECO:0000313" key="13">
    <source>
        <dbReference type="Proteomes" id="UP000190256"/>
    </source>
</evidence>
<dbReference type="EMBL" id="MRAE01000005">
    <property type="protein sequence ID" value="OOO69368.1"/>
    <property type="molecule type" value="Genomic_DNA"/>
</dbReference>
<dbReference type="OrthoDB" id="9766847at2"/>
<evidence type="ECO:0000259" key="8">
    <source>
        <dbReference type="Pfam" id="PF00905"/>
    </source>
</evidence>
<dbReference type="GO" id="GO:0005886">
    <property type="term" value="C:plasma membrane"/>
    <property type="evidence" value="ECO:0007669"/>
    <property type="project" value="TreeGrafter"/>
</dbReference>
<dbReference type="EC" id="3.5.2.6" evidence="2 6"/>
<dbReference type="InterPro" id="IPR050515">
    <property type="entry name" value="Beta-lactam/transpept"/>
</dbReference>
<dbReference type="SUPFAM" id="SSF56519">
    <property type="entry name" value="Penicillin binding protein dimerisation domain"/>
    <property type="match status" value="1"/>
</dbReference>
<keyword evidence="7" id="KW-0472">Membrane</keyword>
<dbReference type="InterPro" id="IPR054120">
    <property type="entry name" value="PBPA_dimer"/>
</dbReference>
<evidence type="ECO:0000256" key="2">
    <source>
        <dbReference type="ARBA" id="ARBA00012865"/>
    </source>
</evidence>
<keyword evidence="12" id="KW-1185">Reference proteome</keyword>
<dbReference type="PANTHER" id="PTHR30627">
    <property type="entry name" value="PEPTIDOGLYCAN D,D-TRANSPEPTIDASE"/>
    <property type="match status" value="1"/>
</dbReference>
<reference evidence="11 13" key="2">
    <citation type="submission" date="2016-12" db="EMBL/GenBank/DDBJ databases">
        <title>Clostridium tepidum sp. nov., a close relative of Clostridium sporogenes and Clostridium botulinum Group I.</title>
        <authorList>
            <person name="Dobritsa A.P."/>
            <person name="Kutumbaka K.K."/>
            <person name="Werner K."/>
            <person name="Wiedmann M."/>
            <person name="Asmus A."/>
            <person name="Samadpour M."/>
        </authorList>
    </citation>
    <scope>NUCLEOTIDE SEQUENCE [LARGE SCALE GENOMIC DNA]</scope>
    <source>
        <strain evidence="11 13">IEH 97212</strain>
    </source>
</reference>
<dbReference type="PANTHER" id="PTHR30627:SF24">
    <property type="entry name" value="PENICILLIN-BINDING PROTEIN 4B"/>
    <property type="match status" value="1"/>
</dbReference>
<evidence type="ECO:0000256" key="5">
    <source>
        <dbReference type="ARBA" id="ARBA00023251"/>
    </source>
</evidence>
<dbReference type="AlphaFoldDB" id="A0A1S9IGJ7"/>
<evidence type="ECO:0000259" key="9">
    <source>
        <dbReference type="Pfam" id="PF21922"/>
    </source>
</evidence>
<dbReference type="EMBL" id="MRAD01000006">
    <property type="protein sequence ID" value="OOO62338.1"/>
    <property type="molecule type" value="Genomic_DNA"/>
</dbReference>
<comment type="caution">
    <text evidence="11">The sequence shown here is derived from an EMBL/GenBank/DDBJ whole genome shotgun (WGS) entry which is preliminary data.</text>
</comment>
<keyword evidence="7" id="KW-0812">Transmembrane</keyword>
<dbReference type="GO" id="GO:0008658">
    <property type="term" value="F:penicillin binding"/>
    <property type="evidence" value="ECO:0007669"/>
    <property type="project" value="InterPro"/>
</dbReference>